<evidence type="ECO:0000313" key="7">
    <source>
        <dbReference type="Proteomes" id="UP001295423"/>
    </source>
</evidence>
<dbReference type="InterPro" id="IPR007342">
    <property type="entry name" value="PsuG"/>
</dbReference>
<dbReference type="EMBL" id="CAKOGP040000813">
    <property type="protein sequence ID" value="CAJ1939568.1"/>
    <property type="molecule type" value="Genomic_DNA"/>
</dbReference>
<dbReference type="AlphaFoldDB" id="A0AAD2CMF6"/>
<proteinExistence type="inferred from homology"/>
<evidence type="ECO:0008006" key="8">
    <source>
        <dbReference type="Google" id="ProtNLM"/>
    </source>
</evidence>
<dbReference type="PANTHER" id="PTHR42909:SF1">
    <property type="entry name" value="CARBOHYDRATE KINASE PFKB DOMAIN-CONTAINING PROTEIN"/>
    <property type="match status" value="1"/>
</dbReference>
<dbReference type="SUPFAM" id="SSF110581">
    <property type="entry name" value="Indigoidine synthase A-like"/>
    <property type="match status" value="1"/>
</dbReference>
<dbReference type="GO" id="GO:0004730">
    <property type="term" value="F:pseudouridylate synthase activity"/>
    <property type="evidence" value="ECO:0007669"/>
    <property type="project" value="InterPro"/>
</dbReference>
<dbReference type="InterPro" id="IPR022830">
    <property type="entry name" value="Indigdn_synthA-like"/>
</dbReference>
<dbReference type="GO" id="GO:0016798">
    <property type="term" value="F:hydrolase activity, acting on glycosyl bonds"/>
    <property type="evidence" value="ECO:0007669"/>
    <property type="project" value="UniProtKB-KW"/>
</dbReference>
<dbReference type="HAMAP" id="MF_01876">
    <property type="entry name" value="PsiMP_glycosidase"/>
    <property type="match status" value="1"/>
</dbReference>
<reference evidence="6" key="1">
    <citation type="submission" date="2023-08" db="EMBL/GenBank/DDBJ databases">
        <authorList>
            <person name="Audoor S."/>
            <person name="Bilcke G."/>
        </authorList>
    </citation>
    <scope>NUCLEOTIDE SEQUENCE</scope>
</reference>
<evidence type="ECO:0000256" key="5">
    <source>
        <dbReference type="ARBA" id="ARBA00023295"/>
    </source>
</evidence>
<keyword evidence="1" id="KW-0479">Metal-binding</keyword>
<keyword evidence="4" id="KW-0456">Lyase</keyword>
<accession>A0AAD2CMF6</accession>
<evidence type="ECO:0000256" key="4">
    <source>
        <dbReference type="ARBA" id="ARBA00023239"/>
    </source>
</evidence>
<keyword evidence="5" id="KW-0326">Glycosidase</keyword>
<evidence type="ECO:0000256" key="1">
    <source>
        <dbReference type="ARBA" id="ARBA00022723"/>
    </source>
</evidence>
<keyword evidence="7" id="KW-1185">Reference proteome</keyword>
<keyword evidence="3" id="KW-0464">Manganese</keyword>
<dbReference type="PANTHER" id="PTHR42909">
    <property type="entry name" value="ZGC:136858"/>
    <property type="match status" value="1"/>
</dbReference>
<keyword evidence="2" id="KW-0378">Hydrolase</keyword>
<comment type="caution">
    <text evidence="6">The sequence shown here is derived from an EMBL/GenBank/DDBJ whole genome shotgun (WGS) entry which is preliminary data.</text>
</comment>
<dbReference type="GO" id="GO:0005737">
    <property type="term" value="C:cytoplasm"/>
    <property type="evidence" value="ECO:0007669"/>
    <property type="project" value="TreeGrafter"/>
</dbReference>
<evidence type="ECO:0000313" key="6">
    <source>
        <dbReference type="EMBL" id="CAJ1939568.1"/>
    </source>
</evidence>
<dbReference type="Gene3D" id="3.40.1790.10">
    <property type="entry name" value="Indigoidine synthase domain"/>
    <property type="match status" value="1"/>
</dbReference>
<name>A0AAD2CMF6_9STRA</name>
<dbReference type="Proteomes" id="UP001295423">
    <property type="component" value="Unassembled WGS sequence"/>
</dbReference>
<evidence type="ECO:0000256" key="2">
    <source>
        <dbReference type="ARBA" id="ARBA00022801"/>
    </source>
</evidence>
<evidence type="ECO:0000256" key="3">
    <source>
        <dbReference type="ARBA" id="ARBA00023211"/>
    </source>
</evidence>
<organism evidence="6 7">
    <name type="scientific">Cylindrotheca closterium</name>
    <dbReference type="NCBI Taxonomy" id="2856"/>
    <lineage>
        <taxon>Eukaryota</taxon>
        <taxon>Sar</taxon>
        <taxon>Stramenopiles</taxon>
        <taxon>Ochrophyta</taxon>
        <taxon>Bacillariophyta</taxon>
        <taxon>Bacillariophyceae</taxon>
        <taxon>Bacillariophycidae</taxon>
        <taxon>Bacillariales</taxon>
        <taxon>Bacillariaceae</taxon>
        <taxon>Cylindrotheca</taxon>
    </lineage>
</organism>
<gene>
    <name evidence="6" type="ORF">CYCCA115_LOCUS6643</name>
</gene>
<sequence length="348" mass="36988">MNKTSCIWQLSRIHHILKRPQPPFRQATTAVAPPSNNNLIQLEHEVQQALANGEPVVALESTIIAHGMPYPQNVQVAKEVEDILRKQNVTPATIAMHQGVCRIGLSQDELEDLAIAGTEGRAHKCSTREMSTFLMRSSFPQNQLLWGATTVASTMKLAHLAGISTFVTGGSGGVHRGGEDTMDVSADLTELARTPVVVVSAGIKSILDIPRTLEVLETNGVPVYGWQTDEFPAFFSPASGVQCPDRVDSAEEVARAFHFARALQMTHGCLVGVPNKDPASGASVEAAIQSALAAAEEKGITGPATTPFVLKTVAETTKGDSLKSNIALVKQNAEVGGMIAKAIAETKV</sequence>
<dbReference type="GO" id="GO:0046872">
    <property type="term" value="F:metal ion binding"/>
    <property type="evidence" value="ECO:0007669"/>
    <property type="project" value="UniProtKB-KW"/>
</dbReference>
<dbReference type="Pfam" id="PF04227">
    <property type="entry name" value="Indigoidine_A"/>
    <property type="match status" value="1"/>
</dbReference>
<protein>
    <recommendedName>
        <fullName evidence="8">Pseudouridine-5'-phosphate glycosidase</fullName>
    </recommendedName>
</protein>